<evidence type="ECO:0000259" key="1">
    <source>
        <dbReference type="Pfam" id="PF25597"/>
    </source>
</evidence>
<dbReference type="Pfam" id="PF14223">
    <property type="entry name" value="Retrotran_gag_2"/>
    <property type="match status" value="1"/>
</dbReference>
<gene>
    <name evidence="2" type="primary">RE1_2299</name>
    <name evidence="2" type="ORF">CK203_017713</name>
</gene>
<dbReference type="PANTHER" id="PTHR47481:SF9">
    <property type="entry name" value="RETROTRANSPOSON GAG DOMAIN-CONTAINING PROTEIN"/>
    <property type="match status" value="1"/>
</dbReference>
<dbReference type="Pfam" id="PF25597">
    <property type="entry name" value="SH3_retrovirus"/>
    <property type="match status" value="1"/>
</dbReference>
<dbReference type="AlphaFoldDB" id="A0A438JH72"/>
<feature type="domain" description="Retroviral polymerase SH3-like" evidence="1">
    <location>
        <begin position="286"/>
        <end position="347"/>
    </location>
</feature>
<dbReference type="InterPro" id="IPR057670">
    <property type="entry name" value="SH3_retrovirus"/>
</dbReference>
<proteinExistence type="predicted"/>
<reference evidence="2 3" key="1">
    <citation type="journal article" date="2018" name="PLoS Genet.">
        <title>Population sequencing reveals clonal diversity and ancestral inbreeding in the grapevine cultivar Chardonnay.</title>
        <authorList>
            <person name="Roach M.J."/>
            <person name="Johnson D.L."/>
            <person name="Bohlmann J."/>
            <person name="van Vuuren H.J."/>
            <person name="Jones S.J."/>
            <person name="Pretorius I.S."/>
            <person name="Schmidt S.A."/>
            <person name="Borneman A.R."/>
        </authorList>
    </citation>
    <scope>NUCLEOTIDE SEQUENCE [LARGE SCALE GENOMIC DNA]</scope>
    <source>
        <strain evidence="3">cv. Chardonnay</strain>
        <tissue evidence="2">Leaf</tissue>
    </source>
</reference>
<dbReference type="EMBL" id="QGNW01000042">
    <property type="protein sequence ID" value="RVX08300.1"/>
    <property type="molecule type" value="Genomic_DNA"/>
</dbReference>
<organism evidence="2 3">
    <name type="scientific">Vitis vinifera</name>
    <name type="common">Grape</name>
    <dbReference type="NCBI Taxonomy" id="29760"/>
    <lineage>
        <taxon>Eukaryota</taxon>
        <taxon>Viridiplantae</taxon>
        <taxon>Streptophyta</taxon>
        <taxon>Embryophyta</taxon>
        <taxon>Tracheophyta</taxon>
        <taxon>Spermatophyta</taxon>
        <taxon>Magnoliopsida</taxon>
        <taxon>eudicotyledons</taxon>
        <taxon>Gunneridae</taxon>
        <taxon>Pentapetalae</taxon>
        <taxon>rosids</taxon>
        <taxon>Vitales</taxon>
        <taxon>Vitaceae</taxon>
        <taxon>Viteae</taxon>
        <taxon>Vitis</taxon>
    </lineage>
</organism>
<accession>A0A438JH72</accession>
<comment type="caution">
    <text evidence="2">The sequence shown here is derived from an EMBL/GenBank/DDBJ whole genome shotgun (WGS) entry which is preliminary data.</text>
</comment>
<dbReference type="Proteomes" id="UP000288805">
    <property type="component" value="Unassembled WGS sequence"/>
</dbReference>
<dbReference type="PANTHER" id="PTHR47481">
    <property type="match status" value="1"/>
</dbReference>
<evidence type="ECO:0000313" key="2">
    <source>
        <dbReference type="EMBL" id="RVX08300.1"/>
    </source>
</evidence>
<protein>
    <submittedName>
        <fullName evidence="2">Retrovirus-related Pol polyprotein from transposon RE1</fullName>
    </submittedName>
</protein>
<name>A0A438JH72_VITVI</name>
<evidence type="ECO:0000313" key="3">
    <source>
        <dbReference type="Proteomes" id="UP000288805"/>
    </source>
</evidence>
<sequence>MSSNIHSTPHFVSGDSNSSSNLPLVTINTSSQIPYKLTASNYPFWHATFTTILFGYDLMGYLDGTLPCPLIPIEKSSPSALPRYAHCRDAWQHLAHLFVSKSQARIMQLKEDLTLIQQGSCTMSEFLHAVKVIVDELSLIDAPVSDDDLTLYVLNGLGLEFRDMVVPIRTRETGLSFAELHDLLIGHEHYIKRMDNNASALVSRPAMNCATSTNNKWLLDFAASHNITSNLANLSIHSEYEGQAEVVLGDVYLINRLPTPLLSYTSPFETFFGRTPNYHKLWTFSCQCYPWLVPYRTNKLQAKSKPCVFLGYSLTQHAFKCLDLHTGKLYLSRHVTFDEHLFPFKNAPPHVQVLVPATFPTIFSSPSPVPLVRLIASDGSPHTPLAQIVCAILISSTHGRTAQN</sequence>